<dbReference type="InterPro" id="IPR013106">
    <property type="entry name" value="Ig_V-set"/>
</dbReference>
<accession>A0A8B9J944</accession>
<dbReference type="KEGG" id="amex:103024091"/>
<evidence type="ECO:0000313" key="4">
    <source>
        <dbReference type="Ensembl" id="ENSAMXP00005010870.1"/>
    </source>
</evidence>
<dbReference type="OMA" id="PVNMEGE"/>
<evidence type="ECO:0000313" key="5">
    <source>
        <dbReference type="Proteomes" id="UP000694621"/>
    </source>
</evidence>
<sequence>MGCSGCCLLWITCVVLVFLQCGAVRVTVRESVLEVVQGDTVTLPCSFLTMMPLFRLSIIWTLTPASDPHSPLQVIVYDQGQVIESPAFTGRVSFADMPWSADVILNDTRVSDAGTYRCVVSNPPETGDPGIGELSLGVLAPPSLPVCLWEGDTDAGGSVALSCLVVEGIPIPQMSWEKLNPEKIILPVNMEGERMGSVKIINVSAQNSGVYRCSVTNLLGTQNCYVNLSVYTPSDDSPGVLQGVLLTLFMALVLLALLVLVLWLHRSAQESKWRNRREDEECYNEIRYTPSLIKRSFV</sequence>
<dbReference type="GeneID" id="103024091"/>
<feature type="domain" description="Ig-like" evidence="3">
    <location>
        <begin position="24"/>
        <end position="135"/>
    </location>
</feature>
<dbReference type="PANTHER" id="PTHR44699:SF2">
    <property type="entry name" value="IMMUNOGLOBULIN SUPERFAMILY MEMBER 11-LIKE"/>
    <property type="match status" value="1"/>
</dbReference>
<protein>
    <submittedName>
        <fullName evidence="4">Zgc:165604</fullName>
    </submittedName>
</protein>
<reference evidence="4" key="1">
    <citation type="submission" date="2025-08" db="UniProtKB">
        <authorList>
            <consortium name="Ensembl"/>
        </authorList>
    </citation>
    <scope>IDENTIFICATION</scope>
</reference>
<dbReference type="InterPro" id="IPR013783">
    <property type="entry name" value="Ig-like_fold"/>
</dbReference>
<feature type="signal peptide" evidence="2">
    <location>
        <begin position="1"/>
        <end position="23"/>
    </location>
</feature>
<organism evidence="4 5">
    <name type="scientific">Astyanax mexicanus</name>
    <name type="common">Blind cave fish</name>
    <name type="synonym">Astyanax fasciatus mexicanus</name>
    <dbReference type="NCBI Taxonomy" id="7994"/>
    <lineage>
        <taxon>Eukaryota</taxon>
        <taxon>Metazoa</taxon>
        <taxon>Chordata</taxon>
        <taxon>Craniata</taxon>
        <taxon>Vertebrata</taxon>
        <taxon>Euteleostomi</taxon>
        <taxon>Actinopterygii</taxon>
        <taxon>Neopterygii</taxon>
        <taxon>Teleostei</taxon>
        <taxon>Ostariophysi</taxon>
        <taxon>Characiformes</taxon>
        <taxon>Characoidei</taxon>
        <taxon>Acestrorhamphidae</taxon>
        <taxon>Acestrorhamphinae</taxon>
        <taxon>Astyanax</taxon>
    </lineage>
</organism>
<dbReference type="InterPro" id="IPR003598">
    <property type="entry name" value="Ig_sub2"/>
</dbReference>
<dbReference type="OrthoDB" id="10041737at2759"/>
<dbReference type="InterPro" id="IPR007110">
    <property type="entry name" value="Ig-like_dom"/>
</dbReference>
<dbReference type="Proteomes" id="UP000694621">
    <property type="component" value="Unplaced"/>
</dbReference>
<keyword evidence="1" id="KW-0472">Membrane</keyword>
<dbReference type="SUPFAM" id="SSF48726">
    <property type="entry name" value="Immunoglobulin"/>
    <property type="match status" value="2"/>
</dbReference>
<feature type="domain" description="Ig-like" evidence="3">
    <location>
        <begin position="142"/>
        <end position="229"/>
    </location>
</feature>
<dbReference type="SMART" id="SM00409">
    <property type="entry name" value="IG"/>
    <property type="match status" value="2"/>
</dbReference>
<proteinExistence type="predicted"/>
<dbReference type="PROSITE" id="PS50835">
    <property type="entry name" value="IG_LIKE"/>
    <property type="match status" value="2"/>
</dbReference>
<evidence type="ECO:0000256" key="2">
    <source>
        <dbReference type="SAM" id="SignalP"/>
    </source>
</evidence>
<dbReference type="SMART" id="SM00408">
    <property type="entry name" value="IGc2"/>
    <property type="match status" value="2"/>
</dbReference>
<evidence type="ECO:0000256" key="1">
    <source>
        <dbReference type="SAM" id="Phobius"/>
    </source>
</evidence>
<keyword evidence="2" id="KW-0732">Signal</keyword>
<dbReference type="InterPro" id="IPR003599">
    <property type="entry name" value="Ig_sub"/>
</dbReference>
<keyword evidence="1" id="KW-0812">Transmembrane</keyword>
<dbReference type="AlphaFoldDB" id="A0A8B9J944"/>
<feature type="transmembrane region" description="Helical" evidence="1">
    <location>
        <begin position="240"/>
        <end position="264"/>
    </location>
</feature>
<feature type="chain" id="PRO_5034144892" evidence="2">
    <location>
        <begin position="24"/>
        <end position="298"/>
    </location>
</feature>
<dbReference type="InterPro" id="IPR042758">
    <property type="entry name" value="IGSF11"/>
</dbReference>
<keyword evidence="1" id="KW-1133">Transmembrane helix</keyword>
<dbReference type="Gene3D" id="2.60.40.10">
    <property type="entry name" value="Immunoglobulins"/>
    <property type="match status" value="2"/>
</dbReference>
<dbReference type="PANTHER" id="PTHR44699">
    <property type="entry name" value="IMMUNOGLOBULIN SUPERFAMILY MEMBER 11"/>
    <property type="match status" value="1"/>
</dbReference>
<dbReference type="Pfam" id="PF13927">
    <property type="entry name" value="Ig_3"/>
    <property type="match status" value="1"/>
</dbReference>
<dbReference type="InterPro" id="IPR036179">
    <property type="entry name" value="Ig-like_dom_sf"/>
</dbReference>
<dbReference type="Ensembl" id="ENSAMXT00005012083.1">
    <property type="protein sequence ID" value="ENSAMXP00005010870.1"/>
    <property type="gene ID" value="ENSAMXG00005006018.1"/>
</dbReference>
<name>A0A8B9J944_ASTMX</name>
<dbReference type="Pfam" id="PF07686">
    <property type="entry name" value="V-set"/>
    <property type="match status" value="1"/>
</dbReference>
<evidence type="ECO:0000259" key="3">
    <source>
        <dbReference type="PROSITE" id="PS50835"/>
    </source>
</evidence>